<dbReference type="GO" id="GO:0009252">
    <property type="term" value="P:peptidoglycan biosynthetic process"/>
    <property type="evidence" value="ECO:0007669"/>
    <property type="project" value="UniProtKB-UniRule"/>
</dbReference>
<feature type="transmembrane region" description="Helical" evidence="17">
    <location>
        <begin position="62"/>
        <end position="80"/>
    </location>
</feature>
<proteinExistence type="inferred from homology"/>
<dbReference type="OrthoDB" id="9768187at2"/>
<name>A0A1R3VQ21_9GAMM</name>
<dbReference type="PROSITE" id="PS00428">
    <property type="entry name" value="FTSW_RODA_SPOVE"/>
    <property type="match status" value="1"/>
</dbReference>
<evidence type="ECO:0000313" key="18">
    <source>
        <dbReference type="EMBL" id="SIT66795.1"/>
    </source>
</evidence>
<dbReference type="InterPro" id="IPR018365">
    <property type="entry name" value="Cell_cycle_FtsW-rel_CS"/>
</dbReference>
<evidence type="ECO:0000256" key="8">
    <source>
        <dbReference type="ARBA" id="ARBA00022692"/>
    </source>
</evidence>
<evidence type="ECO:0000256" key="2">
    <source>
        <dbReference type="ARBA" id="ARBA00004752"/>
    </source>
</evidence>
<dbReference type="GO" id="GO:0043093">
    <property type="term" value="P:FtsZ-dependent cytokinesis"/>
    <property type="evidence" value="ECO:0007669"/>
    <property type="project" value="UniProtKB-UniRule"/>
</dbReference>
<evidence type="ECO:0000256" key="10">
    <source>
        <dbReference type="ARBA" id="ARBA00022984"/>
    </source>
</evidence>
<dbReference type="InterPro" id="IPR001182">
    <property type="entry name" value="FtsW/RodA"/>
</dbReference>
<keyword evidence="3 17" id="KW-1003">Cell membrane</keyword>
<keyword evidence="5 17" id="KW-0132">Cell division</keyword>
<evidence type="ECO:0000256" key="12">
    <source>
        <dbReference type="ARBA" id="ARBA00023136"/>
    </source>
</evidence>
<keyword evidence="11 17" id="KW-1133">Transmembrane helix</keyword>
<feature type="transmembrane region" description="Helical" evidence="17">
    <location>
        <begin position="280"/>
        <end position="306"/>
    </location>
</feature>
<sequence length="399" mass="42893">MSAASLHATRDAHRQLSLSWQQHVDVPLLLSVLLLLCVGLVMVASASIGVADRNNGDPFFFFSRQLFFVALGGGIAFVLYHIRLLHWENARMLLLLAAYLLLILVLIPGVGKTVNGSTRWIPMGIFNLQVSEVVKLFFTLYLAAYIVQHGDKLREGLQGFVKPLLLLGLATIPLLRQPDFGAVVVLASICLGMLWLGGVRLWQFLLLMAAAAGSLALLAVQTPYRLARLTGFSDPWADPFNSGFQLTQSLIAIGSGSWFGTGLGGSVQKLFYLPEAHNDFIFAILAEELGLIGVVAVVLLFAVLVWRCFVIGAAAEKVGHVFGAHLAYGVGLWLGIQAGINMGVTMGILPTKGLTLPLLSYGGSSMLVTCAALGLLMRVHRETYFALGDLPRARAGAGL</sequence>
<comment type="function">
    <text evidence="17">Peptidoglycan polymerase that is essential for cell division.</text>
</comment>
<dbReference type="InterPro" id="IPR013437">
    <property type="entry name" value="FtsW"/>
</dbReference>
<evidence type="ECO:0000256" key="9">
    <source>
        <dbReference type="ARBA" id="ARBA00022960"/>
    </source>
</evidence>
<evidence type="ECO:0000256" key="6">
    <source>
        <dbReference type="ARBA" id="ARBA00022676"/>
    </source>
</evidence>
<feature type="transmembrane region" description="Helical" evidence="17">
    <location>
        <begin position="204"/>
        <end position="224"/>
    </location>
</feature>
<keyword evidence="13 17" id="KW-0131">Cell cycle</keyword>
<comment type="pathway">
    <text evidence="2 17">Cell wall biogenesis; peptidoglycan biosynthesis.</text>
</comment>
<dbReference type="AlphaFoldDB" id="A0A1R3VQ21"/>
<evidence type="ECO:0000256" key="14">
    <source>
        <dbReference type="ARBA" id="ARBA00023316"/>
    </source>
</evidence>
<evidence type="ECO:0000256" key="11">
    <source>
        <dbReference type="ARBA" id="ARBA00022989"/>
    </source>
</evidence>
<keyword evidence="7 17" id="KW-0808">Transferase</keyword>
<comment type="subcellular location">
    <subcellularLocation>
        <location evidence="17">Cell inner membrane</location>
        <topology evidence="17">Multi-pass membrane protein</topology>
    </subcellularLocation>
    <subcellularLocation>
        <location evidence="1">Cell membrane</location>
        <topology evidence="1">Multi-pass membrane protein</topology>
    </subcellularLocation>
    <text evidence="17">Localizes to the division septum.</text>
</comment>
<dbReference type="NCBIfam" id="TIGR02614">
    <property type="entry name" value="ftsW"/>
    <property type="match status" value="1"/>
</dbReference>
<evidence type="ECO:0000313" key="19">
    <source>
        <dbReference type="Proteomes" id="UP000223759"/>
    </source>
</evidence>
<dbReference type="GO" id="GO:0015648">
    <property type="term" value="F:lipid-linked peptidoglycan transporter activity"/>
    <property type="evidence" value="ECO:0007669"/>
    <property type="project" value="TreeGrafter"/>
</dbReference>
<evidence type="ECO:0000256" key="15">
    <source>
        <dbReference type="ARBA" id="ARBA00038053"/>
    </source>
</evidence>
<keyword evidence="14 17" id="KW-0961">Cell wall biogenesis/degradation</keyword>
<gene>
    <name evidence="17" type="primary">ftsW</name>
    <name evidence="18" type="ORF">SAMN05216526_0695</name>
</gene>
<dbReference type="GO" id="GO:0005886">
    <property type="term" value="C:plasma membrane"/>
    <property type="evidence" value="ECO:0007669"/>
    <property type="project" value="UniProtKB-SubCell"/>
</dbReference>
<feature type="transmembrane region" description="Helical" evidence="17">
    <location>
        <begin position="92"/>
        <end position="111"/>
    </location>
</feature>
<feature type="transmembrane region" description="Helical" evidence="17">
    <location>
        <begin position="318"/>
        <end position="338"/>
    </location>
</feature>
<evidence type="ECO:0000256" key="5">
    <source>
        <dbReference type="ARBA" id="ARBA00022618"/>
    </source>
</evidence>
<protein>
    <recommendedName>
        <fullName evidence="17">Probable peptidoglycan glycosyltransferase FtsW</fullName>
        <shortName evidence="17">PGT</shortName>
        <ecNumber evidence="17">2.4.99.28</ecNumber>
    </recommendedName>
    <alternativeName>
        <fullName evidence="17">Cell division protein FtsW</fullName>
    </alternativeName>
    <alternativeName>
        <fullName evidence="17">Cell wall polymerase</fullName>
    </alternativeName>
    <alternativeName>
        <fullName evidence="17">Peptidoglycan polymerase</fullName>
        <shortName evidence="17">PG polymerase</shortName>
    </alternativeName>
</protein>
<dbReference type="HAMAP" id="MF_00913">
    <property type="entry name" value="PGT_FtsW_proteobact"/>
    <property type="match status" value="1"/>
</dbReference>
<dbReference type="UniPathway" id="UPA00219"/>
<evidence type="ECO:0000256" key="3">
    <source>
        <dbReference type="ARBA" id="ARBA00022475"/>
    </source>
</evidence>
<dbReference type="RefSeq" id="WP_076754955.1">
    <property type="nucleotide sequence ID" value="NZ_CP023018.1"/>
</dbReference>
<feature type="transmembrane region" description="Helical" evidence="17">
    <location>
        <begin position="123"/>
        <end position="147"/>
    </location>
</feature>
<keyword evidence="8 17" id="KW-0812">Transmembrane</keyword>
<dbReference type="EC" id="2.4.99.28" evidence="17"/>
<keyword evidence="9 17" id="KW-0133">Cell shape</keyword>
<feature type="transmembrane region" description="Helical" evidence="17">
    <location>
        <begin position="159"/>
        <end position="175"/>
    </location>
</feature>
<dbReference type="GO" id="GO:0008955">
    <property type="term" value="F:peptidoglycan glycosyltransferase activity"/>
    <property type="evidence" value="ECO:0007669"/>
    <property type="project" value="UniProtKB-UniRule"/>
</dbReference>
<dbReference type="EMBL" id="FTPK01000001">
    <property type="protein sequence ID" value="SIT66795.1"/>
    <property type="molecule type" value="Genomic_DNA"/>
</dbReference>
<feature type="transmembrane region" description="Helical" evidence="17">
    <location>
        <begin position="181"/>
        <end position="197"/>
    </location>
</feature>
<evidence type="ECO:0000256" key="1">
    <source>
        <dbReference type="ARBA" id="ARBA00004651"/>
    </source>
</evidence>
<keyword evidence="19" id="KW-1185">Reference proteome</keyword>
<reference evidence="18 19" key="1">
    <citation type="submission" date="2017-01" db="EMBL/GenBank/DDBJ databases">
        <authorList>
            <person name="Mah S.A."/>
            <person name="Swanson W.J."/>
            <person name="Moy G.W."/>
            <person name="Vacquier V.D."/>
        </authorList>
    </citation>
    <scope>NUCLEOTIDE SEQUENCE [LARGE SCALE GENOMIC DNA]</scope>
    <source>
        <strain evidence="18 19">M9</strain>
    </source>
</reference>
<dbReference type="Proteomes" id="UP000223759">
    <property type="component" value="Unassembled WGS sequence"/>
</dbReference>
<dbReference type="Pfam" id="PF01098">
    <property type="entry name" value="FTSW_RODA_SPOVE"/>
    <property type="match status" value="1"/>
</dbReference>
<evidence type="ECO:0000256" key="17">
    <source>
        <dbReference type="HAMAP-Rule" id="MF_00913"/>
    </source>
</evidence>
<evidence type="ECO:0000256" key="7">
    <source>
        <dbReference type="ARBA" id="ARBA00022679"/>
    </source>
</evidence>
<evidence type="ECO:0000256" key="16">
    <source>
        <dbReference type="ARBA" id="ARBA00049902"/>
    </source>
</evidence>
<keyword evidence="4 17" id="KW-0997">Cell inner membrane</keyword>
<dbReference type="PANTHER" id="PTHR30474:SF2">
    <property type="entry name" value="PEPTIDOGLYCAN GLYCOSYLTRANSFERASE FTSW-RELATED"/>
    <property type="match status" value="1"/>
</dbReference>
<keyword evidence="6 17" id="KW-0328">Glycosyltransferase</keyword>
<comment type="catalytic activity">
    <reaction evidence="16 17">
        <text>[GlcNAc-(1-&gt;4)-Mur2Ac(oyl-L-Ala-gamma-D-Glu-L-Lys-D-Ala-D-Ala)](n)-di-trans,octa-cis-undecaprenyl diphosphate + beta-D-GlcNAc-(1-&gt;4)-Mur2Ac(oyl-L-Ala-gamma-D-Glu-L-Lys-D-Ala-D-Ala)-di-trans,octa-cis-undecaprenyl diphosphate = [GlcNAc-(1-&gt;4)-Mur2Ac(oyl-L-Ala-gamma-D-Glu-L-Lys-D-Ala-D-Ala)](n+1)-di-trans,octa-cis-undecaprenyl diphosphate + di-trans,octa-cis-undecaprenyl diphosphate + H(+)</text>
        <dbReference type="Rhea" id="RHEA:23708"/>
        <dbReference type="Rhea" id="RHEA-COMP:9602"/>
        <dbReference type="Rhea" id="RHEA-COMP:9603"/>
        <dbReference type="ChEBI" id="CHEBI:15378"/>
        <dbReference type="ChEBI" id="CHEBI:58405"/>
        <dbReference type="ChEBI" id="CHEBI:60033"/>
        <dbReference type="ChEBI" id="CHEBI:78435"/>
        <dbReference type="EC" id="2.4.99.28"/>
    </reaction>
</comment>
<evidence type="ECO:0000256" key="4">
    <source>
        <dbReference type="ARBA" id="ARBA00022519"/>
    </source>
</evidence>
<dbReference type="PANTHER" id="PTHR30474">
    <property type="entry name" value="CELL CYCLE PROTEIN"/>
    <property type="match status" value="1"/>
</dbReference>
<feature type="transmembrane region" description="Helical" evidence="17">
    <location>
        <begin position="28"/>
        <end position="50"/>
    </location>
</feature>
<dbReference type="STRING" id="233100.SAMN05216526_0695"/>
<accession>A0A1R3VQ21</accession>
<dbReference type="GO" id="GO:0032153">
    <property type="term" value="C:cell division site"/>
    <property type="evidence" value="ECO:0007669"/>
    <property type="project" value="UniProtKB-UniRule"/>
</dbReference>
<organism evidence="18 19">
    <name type="scientific">Ectothiorhodosinus mongolicus</name>
    <dbReference type="NCBI Taxonomy" id="233100"/>
    <lineage>
        <taxon>Bacteria</taxon>
        <taxon>Pseudomonadati</taxon>
        <taxon>Pseudomonadota</taxon>
        <taxon>Gammaproteobacteria</taxon>
        <taxon>Chromatiales</taxon>
        <taxon>Ectothiorhodospiraceae</taxon>
        <taxon>Ectothiorhodosinus</taxon>
    </lineage>
</organism>
<comment type="similarity">
    <text evidence="15 17">Belongs to the SEDS family. FtsW subfamily.</text>
</comment>
<feature type="transmembrane region" description="Helical" evidence="17">
    <location>
        <begin position="358"/>
        <end position="377"/>
    </location>
</feature>
<dbReference type="GO" id="GO:0008360">
    <property type="term" value="P:regulation of cell shape"/>
    <property type="evidence" value="ECO:0007669"/>
    <property type="project" value="UniProtKB-KW"/>
</dbReference>
<keyword evidence="12 17" id="KW-0472">Membrane</keyword>
<evidence type="ECO:0000256" key="13">
    <source>
        <dbReference type="ARBA" id="ARBA00023306"/>
    </source>
</evidence>
<dbReference type="GO" id="GO:0071555">
    <property type="term" value="P:cell wall organization"/>
    <property type="evidence" value="ECO:0007669"/>
    <property type="project" value="UniProtKB-KW"/>
</dbReference>
<keyword evidence="10 17" id="KW-0573">Peptidoglycan synthesis</keyword>